<comment type="caution">
    <text evidence="2">The sequence shown here is derived from an EMBL/GenBank/DDBJ whole genome shotgun (WGS) entry which is preliminary data.</text>
</comment>
<name>A0AB73NGP9_YERKR</name>
<evidence type="ECO:0000256" key="1">
    <source>
        <dbReference type="SAM" id="SignalP"/>
    </source>
</evidence>
<feature type="signal peptide" evidence="1">
    <location>
        <begin position="1"/>
        <end position="24"/>
    </location>
</feature>
<accession>A0AB73NGP9</accession>
<sequence>MRFRMNKLSIIIWAALLPCFFVHAQKQESISKASQDKVDSIAKDINGVVKGKTNSATTINNSLLSPMNGQGQMSTFDGKQSFDGKAVCKGTSEFMKMLVQPGAGGDVTILNVMQDTNMDGKLDITMAPNWNVSAVCSNGFMTCTDPNNTTTCTSWAWTADSKSYQLGRKRVALTDLGGCYCINNKCGSNLAWTNMGQILRNLGGGASQALAAVNPWYTLSDVKIDGVIASFVGGDAGSCNVGDSTGFFNSPDGSQLLTYQNNETKMKDDAANSTQNSDAYKAIVNGSLNPNETSETRRCEVRRNVGIDEPTLDEIIKFDGGEGQVTQCGTDCLQLVLGRLGNDYWQGNCSYYEVKSNFILKDPSRIKSATLINAVFDDWMQVWVGDKVAWNGPYGNWTDAGPVPGACELTTSWNVNPNMDFAQYMKNPGPLQFKIRVEVSGAGEGYALLRVKTDMSCKLGTESISNTCTAYENDSTCKLVDEEIDGIKSFIGGINTGLKPLSQTHKINGNFCSIEVKRDWFTKKRVYRCNTKNDYDTSKIIERKGYIDDNVKPDHYKDKMFSENGKVTLGEGDLFWPKLPTVNECVNVCKTRKEKTTPDMSVSGQIDKNKKPGQKVYNYFYHECSSDNKCSSDEGEEVVKACQCINEFAEAAAIMQTMRQAGQDMICSSGEIKNPNGTPVESN</sequence>
<dbReference type="Proteomes" id="UP000195840">
    <property type="component" value="Unassembled WGS sequence"/>
</dbReference>
<protein>
    <submittedName>
        <fullName evidence="2">Conjugal transfer protein TraN</fullName>
    </submittedName>
</protein>
<dbReference type="AlphaFoldDB" id="A0AB73NGP9"/>
<gene>
    <name evidence="2" type="ORF">CBW52_18880</name>
</gene>
<organism evidence="2 3">
    <name type="scientific">Yersinia kristensenii</name>
    <dbReference type="NCBI Taxonomy" id="28152"/>
    <lineage>
        <taxon>Bacteria</taxon>
        <taxon>Pseudomonadati</taxon>
        <taxon>Pseudomonadota</taxon>
        <taxon>Gammaproteobacteria</taxon>
        <taxon>Enterobacterales</taxon>
        <taxon>Yersiniaceae</taxon>
        <taxon>Yersinia</taxon>
    </lineage>
</organism>
<dbReference type="EMBL" id="NHOG01000024">
    <property type="protein sequence ID" value="OVZ78412.1"/>
    <property type="molecule type" value="Genomic_DNA"/>
</dbReference>
<keyword evidence="1" id="KW-0732">Signal</keyword>
<evidence type="ECO:0000313" key="3">
    <source>
        <dbReference type="Proteomes" id="UP000195840"/>
    </source>
</evidence>
<feature type="chain" id="PRO_5044507097" evidence="1">
    <location>
        <begin position="25"/>
        <end position="683"/>
    </location>
</feature>
<reference evidence="2 3" key="1">
    <citation type="submission" date="2017-05" db="EMBL/GenBank/DDBJ databases">
        <title>Whole genome sequencing of Yersinia kristensenii.</title>
        <authorList>
            <person name="Campioni F."/>
        </authorList>
    </citation>
    <scope>NUCLEOTIDE SEQUENCE [LARGE SCALE GENOMIC DNA]</scope>
    <source>
        <strain evidence="2 3">CFSAN060538</strain>
    </source>
</reference>
<evidence type="ECO:0000313" key="2">
    <source>
        <dbReference type="EMBL" id="OVZ78412.1"/>
    </source>
</evidence>
<keyword evidence="3" id="KW-1185">Reference proteome</keyword>
<proteinExistence type="predicted"/>